<evidence type="ECO:0000313" key="1">
    <source>
        <dbReference type="Proteomes" id="UP000887561"/>
    </source>
</evidence>
<keyword evidence="1" id="KW-1185">Reference proteome</keyword>
<accession>A0A915MVB7</accession>
<dbReference type="WBParaSite" id="scaffold49904_cov294.g25026">
    <property type="protein sequence ID" value="scaffold49904_cov294.g25026"/>
    <property type="gene ID" value="scaffold49904_cov294.g25026"/>
</dbReference>
<proteinExistence type="predicted"/>
<name>A0A915MVB7_MELJA</name>
<dbReference type="AlphaFoldDB" id="A0A915MVB7"/>
<organism evidence="1 2">
    <name type="scientific">Meloidogyne javanica</name>
    <name type="common">Root-knot nematode worm</name>
    <dbReference type="NCBI Taxonomy" id="6303"/>
    <lineage>
        <taxon>Eukaryota</taxon>
        <taxon>Metazoa</taxon>
        <taxon>Ecdysozoa</taxon>
        <taxon>Nematoda</taxon>
        <taxon>Chromadorea</taxon>
        <taxon>Rhabditida</taxon>
        <taxon>Tylenchina</taxon>
        <taxon>Tylenchomorpha</taxon>
        <taxon>Tylenchoidea</taxon>
        <taxon>Meloidogynidae</taxon>
        <taxon>Meloidogyninae</taxon>
        <taxon>Meloidogyne</taxon>
        <taxon>Meloidogyne incognita group</taxon>
    </lineage>
</organism>
<evidence type="ECO:0000313" key="2">
    <source>
        <dbReference type="WBParaSite" id="scaffold49904_cov294.g25026"/>
    </source>
</evidence>
<dbReference type="Proteomes" id="UP000887561">
    <property type="component" value="Unplaced"/>
</dbReference>
<sequence>MLKHEHWMQRQIGPNGEQIISFIPRPGIVGEERMGADPFLAPPEMEQVYICKPPNERQEEQVIKINMEPDQQQLQQMRLASYQNQQQQQIKMEQRMIAQQQNVQIHPDYNKGV</sequence>
<protein>
    <submittedName>
        <fullName evidence="2">Uncharacterized protein</fullName>
    </submittedName>
</protein>
<reference evidence="2" key="1">
    <citation type="submission" date="2022-11" db="UniProtKB">
        <authorList>
            <consortium name="WormBaseParasite"/>
        </authorList>
    </citation>
    <scope>IDENTIFICATION</scope>
</reference>